<sequence length="98" mass="11180">MKRFILITLVIGCITIWSTALWMFISANKVKNYPMSDHSAYVLETNLYKSGNVDTLFHQALGKQELADIKEVGLSKEWIRNISSEEMISIDTLLSLLE</sequence>
<keyword evidence="1" id="KW-0812">Transmembrane</keyword>
<name>A0A841Q228_9BACI</name>
<evidence type="ECO:0000256" key="1">
    <source>
        <dbReference type="SAM" id="Phobius"/>
    </source>
</evidence>
<dbReference type="Proteomes" id="UP000581688">
    <property type="component" value="Unassembled WGS sequence"/>
</dbReference>
<accession>A0A841Q228</accession>
<gene>
    <name evidence="2" type="ORF">HNQ94_000546</name>
</gene>
<reference evidence="2 3" key="1">
    <citation type="submission" date="2020-08" db="EMBL/GenBank/DDBJ databases">
        <title>Genomic Encyclopedia of Type Strains, Phase IV (KMG-IV): sequencing the most valuable type-strain genomes for metagenomic binning, comparative biology and taxonomic classification.</title>
        <authorList>
            <person name="Goeker M."/>
        </authorList>
    </citation>
    <scope>NUCLEOTIDE SEQUENCE [LARGE SCALE GENOMIC DNA]</scope>
    <source>
        <strain evidence="2 3">DSM 19612</strain>
    </source>
</reference>
<evidence type="ECO:0000313" key="2">
    <source>
        <dbReference type="EMBL" id="MBB6452125.1"/>
    </source>
</evidence>
<organism evidence="2 3">
    <name type="scientific">Salirhabdus euzebyi</name>
    <dbReference type="NCBI Taxonomy" id="394506"/>
    <lineage>
        <taxon>Bacteria</taxon>
        <taxon>Bacillati</taxon>
        <taxon>Bacillota</taxon>
        <taxon>Bacilli</taxon>
        <taxon>Bacillales</taxon>
        <taxon>Bacillaceae</taxon>
        <taxon>Salirhabdus</taxon>
    </lineage>
</organism>
<feature type="transmembrane region" description="Helical" evidence="1">
    <location>
        <begin position="6"/>
        <end position="25"/>
    </location>
</feature>
<proteinExistence type="predicted"/>
<keyword evidence="3" id="KW-1185">Reference proteome</keyword>
<dbReference type="AlphaFoldDB" id="A0A841Q228"/>
<protein>
    <submittedName>
        <fullName evidence="2">Uncharacterized protein</fullName>
    </submittedName>
</protein>
<keyword evidence="1" id="KW-0472">Membrane</keyword>
<evidence type="ECO:0000313" key="3">
    <source>
        <dbReference type="Proteomes" id="UP000581688"/>
    </source>
</evidence>
<keyword evidence="1" id="KW-1133">Transmembrane helix</keyword>
<dbReference type="EMBL" id="JACHGH010000001">
    <property type="protein sequence ID" value="MBB6452125.1"/>
    <property type="molecule type" value="Genomic_DNA"/>
</dbReference>
<comment type="caution">
    <text evidence="2">The sequence shown here is derived from an EMBL/GenBank/DDBJ whole genome shotgun (WGS) entry which is preliminary data.</text>
</comment>
<dbReference type="RefSeq" id="WP_174494330.1">
    <property type="nucleotide sequence ID" value="NZ_CADDWK010000001.1"/>
</dbReference>